<comment type="caution">
    <text evidence="1">The sequence shown here is derived from an EMBL/GenBank/DDBJ whole genome shotgun (WGS) entry which is preliminary data.</text>
</comment>
<reference evidence="1" key="2">
    <citation type="submission" date="2021-10" db="EMBL/GenBank/DDBJ databases">
        <authorList>
            <person name="Piombo E."/>
        </authorList>
    </citation>
    <scope>NUCLEOTIDE SEQUENCE</scope>
</reference>
<evidence type="ECO:0000313" key="1">
    <source>
        <dbReference type="EMBL" id="CAG9953788.1"/>
    </source>
</evidence>
<keyword evidence="2" id="KW-1185">Reference proteome</keyword>
<dbReference type="Proteomes" id="UP000836387">
    <property type="component" value="Unassembled WGS sequence"/>
</dbReference>
<accession>A0ACA9UK40</accession>
<sequence>MDDTDKFAPRKDKSLQDQETGSLKAAMSLKAGDLVANDAGEIKEKLGPFTLIALCFTLCNTWAGVAASLPVALLQGGPAALLYGEIFSAFTYLCIALSMAELASVYPSAAGQYAFTSILTPARINRGISYTCGMVMMMSWLAVGAAVLIIPSSQILAIVQFYHPSYEKKVWHSFLLYEAMTLLIAAVSTWVLPRFKRIHDVGFALTMAMFAVSFLLLASRPTERATHEFVWGTFLNSTGWPDGMCFLMALLTTSFGYAGLDSALHLAEEVENPRRQVPRAIVLTVIVGFVTAFAYIIVLLYSVADFDELIAKEGYLPFELNRQAFRSDTAAIAVLLAVICLGFFILLAIFQTSSRVTWSFARDKGLAFNKILESIHPTLGIPVNAGWLNVIISALLGFLFLASSTGKCIFPCGLIRYWNFC</sequence>
<reference evidence="1" key="1">
    <citation type="submission" date="2020-04" db="EMBL/GenBank/DDBJ databases">
        <authorList>
            <person name="Broberg M."/>
        </authorList>
    </citation>
    <scope>NUCLEOTIDE SEQUENCE</scope>
</reference>
<gene>
    <name evidence="1" type="ORF">CRV2_00019709</name>
</gene>
<protein>
    <submittedName>
        <fullName evidence="1">Uncharacterized protein</fullName>
    </submittedName>
</protein>
<name>A0ACA9UK40_BIOOC</name>
<proteinExistence type="predicted"/>
<dbReference type="EMBL" id="CADEHS020000544">
    <property type="protein sequence ID" value="CAG9953788.1"/>
    <property type="molecule type" value="Genomic_DNA"/>
</dbReference>
<organism evidence="1 2">
    <name type="scientific">Clonostachys rosea f. rosea IK726</name>
    <dbReference type="NCBI Taxonomy" id="1349383"/>
    <lineage>
        <taxon>Eukaryota</taxon>
        <taxon>Fungi</taxon>
        <taxon>Dikarya</taxon>
        <taxon>Ascomycota</taxon>
        <taxon>Pezizomycotina</taxon>
        <taxon>Sordariomycetes</taxon>
        <taxon>Hypocreomycetidae</taxon>
        <taxon>Hypocreales</taxon>
        <taxon>Bionectriaceae</taxon>
        <taxon>Clonostachys</taxon>
    </lineage>
</organism>
<evidence type="ECO:0000313" key="2">
    <source>
        <dbReference type="Proteomes" id="UP000836387"/>
    </source>
</evidence>